<evidence type="ECO:0000313" key="4">
    <source>
        <dbReference type="Proteomes" id="UP000319103"/>
    </source>
</evidence>
<dbReference type="EMBL" id="VIGB01000003">
    <property type="protein sequence ID" value="TQF02971.1"/>
    <property type="molecule type" value="Genomic_DNA"/>
</dbReference>
<dbReference type="RefSeq" id="WP_141633654.1">
    <property type="nucleotide sequence ID" value="NZ_VIGB01000003.1"/>
</dbReference>
<feature type="compositionally biased region" description="Basic residues" evidence="1">
    <location>
        <begin position="209"/>
        <end position="226"/>
    </location>
</feature>
<proteinExistence type="predicted"/>
<feature type="region of interest" description="Disordered" evidence="1">
    <location>
        <begin position="199"/>
        <end position="226"/>
    </location>
</feature>
<dbReference type="OrthoDB" id="4350374at2"/>
<feature type="transmembrane region" description="Helical" evidence="2">
    <location>
        <begin position="68"/>
        <end position="90"/>
    </location>
</feature>
<dbReference type="AlphaFoldDB" id="A0A540W1U1"/>
<gene>
    <name evidence="3" type="ORF">E6W39_12765</name>
</gene>
<dbReference type="Proteomes" id="UP000319103">
    <property type="component" value="Unassembled WGS sequence"/>
</dbReference>
<evidence type="ECO:0000256" key="1">
    <source>
        <dbReference type="SAM" id="MobiDB-lite"/>
    </source>
</evidence>
<sequence length="226" mass="24128">MVNRTTVNRVLLAVVGLVLLVGALLVLAGGFDAYHRLGVTPPSWWPLTSPHQPLLSNASRTRWRDRGWWWPAVVAGLALLVVLSVCWLAAQLRQSTPAEFELPTGGGGSGPGGGPVLRLRLRGAALASAVQDAALHLPEVTAARVRLFGSPHRARLRAQLLLEPGSDPSAAVTAFRDGPLAHACAAVGGELPLELRIQVAPSAAEHPTRERRARRGRGRKREPRVA</sequence>
<comment type="caution">
    <text evidence="3">The sequence shown here is derived from an EMBL/GenBank/DDBJ whole genome shotgun (WGS) entry which is preliminary data.</text>
</comment>
<keyword evidence="4" id="KW-1185">Reference proteome</keyword>
<organism evidence="3 4">
    <name type="scientific">Kitasatospora acidiphila</name>
    <dbReference type="NCBI Taxonomy" id="2567942"/>
    <lineage>
        <taxon>Bacteria</taxon>
        <taxon>Bacillati</taxon>
        <taxon>Actinomycetota</taxon>
        <taxon>Actinomycetes</taxon>
        <taxon>Kitasatosporales</taxon>
        <taxon>Streptomycetaceae</taxon>
        <taxon>Kitasatospora</taxon>
    </lineage>
</organism>
<reference evidence="3 4" key="1">
    <citation type="submission" date="2019-06" db="EMBL/GenBank/DDBJ databases">
        <title>Description of Kitasatospora acidophila sp. nov. isolated from pine grove soil, and reclassification of Streptomyces novaecaesareae to Kitasatospora novaeceasareae comb. nov.</title>
        <authorList>
            <person name="Kim M.J."/>
        </authorList>
    </citation>
    <scope>NUCLEOTIDE SEQUENCE [LARGE SCALE GENOMIC DNA]</scope>
    <source>
        <strain evidence="3 4">MMS16-CNU292</strain>
    </source>
</reference>
<accession>A0A540W1U1</accession>
<evidence type="ECO:0000256" key="2">
    <source>
        <dbReference type="SAM" id="Phobius"/>
    </source>
</evidence>
<keyword evidence="2" id="KW-0472">Membrane</keyword>
<keyword evidence="2" id="KW-0812">Transmembrane</keyword>
<keyword evidence="2" id="KW-1133">Transmembrane helix</keyword>
<evidence type="ECO:0000313" key="3">
    <source>
        <dbReference type="EMBL" id="TQF02971.1"/>
    </source>
</evidence>
<name>A0A540W1U1_9ACTN</name>
<protein>
    <submittedName>
        <fullName evidence="3">Alkaline shock response membrane anchor protein AmaP</fullName>
    </submittedName>
</protein>